<name>A0ABR3P4W6_9PEZI</name>
<dbReference type="Proteomes" id="UP001562354">
    <property type="component" value="Unassembled WGS sequence"/>
</dbReference>
<evidence type="ECO:0000313" key="1">
    <source>
        <dbReference type="EMBL" id="KAL1297708.1"/>
    </source>
</evidence>
<dbReference type="GeneID" id="95979955"/>
<dbReference type="InterPro" id="IPR013744">
    <property type="entry name" value="SidJ"/>
</dbReference>
<organism evidence="1 2">
    <name type="scientific">Neodothiora populina</name>
    <dbReference type="NCBI Taxonomy" id="2781224"/>
    <lineage>
        <taxon>Eukaryota</taxon>
        <taxon>Fungi</taxon>
        <taxon>Dikarya</taxon>
        <taxon>Ascomycota</taxon>
        <taxon>Pezizomycotina</taxon>
        <taxon>Dothideomycetes</taxon>
        <taxon>Dothideomycetidae</taxon>
        <taxon>Dothideales</taxon>
        <taxon>Dothioraceae</taxon>
        <taxon>Neodothiora</taxon>
    </lineage>
</organism>
<dbReference type="Pfam" id="PF08538">
    <property type="entry name" value="DUF1749"/>
    <property type="match status" value="1"/>
</dbReference>
<accession>A0ABR3P4W6</accession>
<protein>
    <recommendedName>
        <fullName evidence="3">DUF1749-domain-containing protein</fullName>
    </recommendedName>
</protein>
<dbReference type="SUPFAM" id="SSF53474">
    <property type="entry name" value="alpha/beta-Hydrolases"/>
    <property type="match status" value="1"/>
</dbReference>
<comment type="caution">
    <text evidence="1">The sequence shown here is derived from an EMBL/GenBank/DDBJ whole genome shotgun (WGS) entry which is preliminary data.</text>
</comment>
<dbReference type="PANTHER" id="PTHR31591">
    <property type="entry name" value="UPF0613 PROTEIN PB24D3.06C"/>
    <property type="match status" value="1"/>
</dbReference>
<dbReference type="RefSeq" id="XP_069197390.1">
    <property type="nucleotide sequence ID" value="XM_069346181.1"/>
</dbReference>
<proteinExistence type="predicted"/>
<evidence type="ECO:0000313" key="2">
    <source>
        <dbReference type="Proteomes" id="UP001562354"/>
    </source>
</evidence>
<dbReference type="PANTHER" id="PTHR31591:SF7">
    <property type="entry name" value="DUF1749-DOMAIN-CONTAINING PROTEIN"/>
    <property type="match status" value="1"/>
</dbReference>
<dbReference type="InterPro" id="IPR029058">
    <property type="entry name" value="AB_hydrolase_fold"/>
</dbReference>
<dbReference type="Gene3D" id="3.40.50.1820">
    <property type="entry name" value="alpha/beta hydrolase"/>
    <property type="match status" value="1"/>
</dbReference>
<dbReference type="EMBL" id="JBFMKM010000014">
    <property type="protein sequence ID" value="KAL1297708.1"/>
    <property type="molecule type" value="Genomic_DNA"/>
</dbReference>
<keyword evidence="2" id="KW-1185">Reference proteome</keyword>
<gene>
    <name evidence="1" type="ORF">AAFC00_006256</name>
</gene>
<sequence length="315" mass="33922">MSPRASSATQGILHHIPPVSVFEPTTAATNTTTTTPPPNLLLWIGGLFDTYHNVEYPFTLASRLPTDWSLAQTSLSSAGIGWGTSSLDRDVAEISSIVSYFRRGGRSKVVLMGHSTGCQDSLHYLCSSSHTATTTKPPMAKVDGVILQAPVSDAEALVMEMGAEKLAMVNSLAQHFMSTGRGEDCLPQSEAAGIFGQCPVSARRWLSLSSPDGKGQDDYFSSYLSDERLKATFGKVDVPFLILEGEKDEFVPEHVDRKAMLARWIKVMKDNKCPVDAGSEELLAGATHNLNGDPDTVVDGLCERVIAFLQNGLSS</sequence>
<reference evidence="1 2" key="1">
    <citation type="submission" date="2024-07" db="EMBL/GenBank/DDBJ databases">
        <title>Draft sequence of the Neodothiora populina.</title>
        <authorList>
            <person name="Drown D.D."/>
            <person name="Schuette U.S."/>
            <person name="Buechlein A.B."/>
            <person name="Rusch D.R."/>
            <person name="Winton L.W."/>
            <person name="Adams G.A."/>
        </authorList>
    </citation>
    <scope>NUCLEOTIDE SEQUENCE [LARGE SCALE GENOMIC DNA]</scope>
    <source>
        <strain evidence="1 2">CPC 39397</strain>
    </source>
</reference>
<evidence type="ECO:0008006" key="3">
    <source>
        <dbReference type="Google" id="ProtNLM"/>
    </source>
</evidence>